<dbReference type="PIR" id="S75705">
    <property type="entry name" value="S75705"/>
</dbReference>
<keyword evidence="1" id="KW-0812">Transmembrane</keyword>
<dbReference type="eggNOG" id="COG5635">
    <property type="taxonomic scope" value="Bacteria"/>
</dbReference>
<sequence length="1319" mass="151894">MSQQNYNWKRFWCPRSGNISLRDGGYLDDPNTKWGKACNPDLVSLEDIAEIPCLVLLGEPGVGKTHELEKLQRFTEETICEYSKVLGLNLRTFTNLKEDLFRDKTFSDWLEGHYHLHLFLDSLDEGLLNVKSLAIGLVDEFKKPKYRSHINRLHLRLTCRTLAFPSILEEALKALWEESNFAIYELAPLRRIDVINAVEAEGFSSDDFLKAINQRDIVPLAIKPISLGFLLNTYRRHNSQFPPEQKRYESYLEGCKCLCEEVSKCRHALKETGNLDIDQRLIVAARIAAVTIFANRFAVWIDVEQGQVPAEDVPRQKLCFGYEESNGREFEITQEVIQEVLDTGLFSSRGLHRMGWAHQTYAEFFAAWYLTQRNIDLSKIKTLLYSSADSTPKLIPQLHETAVWLASMRDNVFQEIIKTDPDVLLQTDIPTDSELRATIVANLLMQYEEEKLFDRGFCNVRNYAKLKHSGLAEQLKVYICDSSKKEDTRRIAIDIAIECNLSELQGDLAKLTLCPSQPISIRVNAARAISSIGDQSTRLKLKSLALNVLPEDEQDELKAYALKALWPRQLTAEELFQALTPSKRINLLGMHRYFLESELVPQLDSEDLVIALDWLKTQGVRCFGHPFEELGDAILLKAWEHVNVPGVLEGFTQVALLQWKEHQKLISHSPSLQAQFQESLLGNNQKRYALIENLVESIAEKDEDEDFYFLTSSMTEPIISSNDVDWMLEKLQDSNHEKIQRAWAKIIEEVFDRRDTKQISEIIKATQNNSILSDVFSYYFTPIELDSEEVTQLRDHYLKMKNSWNKPDLLDPPPKERVIDCLEQLESGDLSAWWRLNREMTLLPQSKRYGHNLKLDLTQLPGWKEAEQATKKRIIQGAIQYIQQQTNIDYSWIGTNTYNFSELYGCKALQLILTEAPRTLDNFSTDIWKRWTPIILSVPNSFIDSNPRKNCRKLVSLSYHHSPDEFLTTLLKLIDKENQDNNIFVIDRLEMCWDEKLENNLTEKVKDSQLKPNVFRKLLEKLIEQGAVQAKDIALSTIRNYTNSEFDSERQKALFAIKALITYSDPDSWNVIWEKITADVQFGREAFELAASCNLSGIKFDLTEKQIADLYAWLVWQYPHYEDPDHRNEVMAYIVSPRDNIAFFRNNSLSQLRDKGTIEACAELERLIQELPHLPWLKETLTYAQQNMRRETWRPFKPDKLLEFLIIPEPSNLDLSNQLSTIDKRTEKMEDEPKIINNISDSTINAPVGTSGVTSNNVTCSSPEKQKRFNWEILFGVIGIIGVIATVVGIFFNGIFNDVLKDSLNGSPSKIEQQAMPKN</sequence>
<dbReference type="Proteomes" id="UP000001425">
    <property type="component" value="Chromosome"/>
</dbReference>
<evidence type="ECO:0000313" key="2">
    <source>
        <dbReference type="EMBL" id="BAA10440.1"/>
    </source>
</evidence>
<keyword evidence="1" id="KW-0472">Membrane</keyword>
<dbReference type="IntAct" id="Q55359">
    <property type="interactions" value="10"/>
</dbReference>
<organism evidence="2 3">
    <name type="scientific">Synechocystis sp. (strain ATCC 27184 / PCC 6803 / Kazusa)</name>
    <dbReference type="NCBI Taxonomy" id="1111708"/>
    <lineage>
        <taxon>Bacteria</taxon>
        <taxon>Bacillati</taxon>
        <taxon>Cyanobacteriota</taxon>
        <taxon>Cyanophyceae</taxon>
        <taxon>Synechococcales</taxon>
        <taxon>Merismopediaceae</taxon>
        <taxon>Synechocystis</taxon>
    </lineage>
</organism>
<dbReference type="STRING" id="1148.gene:10499941"/>
<dbReference type="KEGG" id="syn:sll0178"/>
<evidence type="ECO:0000313" key="3">
    <source>
        <dbReference type="Proteomes" id="UP000001425"/>
    </source>
</evidence>
<dbReference type="InParanoid" id="Q55359"/>
<keyword evidence="1" id="KW-1133">Transmembrane helix</keyword>
<protein>
    <submittedName>
        <fullName evidence="2">Sll0178 protein</fullName>
    </submittedName>
</protein>
<evidence type="ECO:0000256" key="1">
    <source>
        <dbReference type="SAM" id="Phobius"/>
    </source>
</evidence>
<accession>Q55359</accession>
<gene>
    <name evidence="2" type="ordered locus">sll0178</name>
</gene>
<reference evidence="2 3" key="1">
    <citation type="journal article" date="1995" name="DNA Res.">
        <title>Sequence analysis of the genome of the unicellular cyanobacterium Synechocystis sp. strain PCC6803. I. Sequence features in the 1 Mb region from map positions 64% to 92% of the genome.</title>
        <authorList>
            <person name="Kaneko T."/>
            <person name="Tanaka A."/>
            <person name="Sato S."/>
            <person name="Kotani H."/>
            <person name="Sazuka T."/>
            <person name="Miyajima N."/>
            <person name="Sugiura M."/>
            <person name="Tabata S."/>
        </authorList>
    </citation>
    <scope>NUCLEOTIDE SEQUENCE [LARGE SCALE GENOMIC DNA]</scope>
    <source>
        <strain evidence="3">ATCC 27184 / PCC 6803 / Kazusa</strain>
    </source>
</reference>
<keyword evidence="3" id="KW-1185">Reference proteome</keyword>
<dbReference type="EnsemblBacteria" id="BAA10440">
    <property type="protein sequence ID" value="BAA10440"/>
    <property type="gene ID" value="BAA10440"/>
</dbReference>
<proteinExistence type="predicted"/>
<reference evidence="2 3" key="2">
    <citation type="journal article" date="1996" name="DNA Res.">
        <title>Sequence analysis of the genome of the unicellular cyanobacterium Synechocystis sp. strain PCC6803. II. Sequence determination of the entire genome and assignment of potential protein-coding regions.</title>
        <authorList>
            <person name="Kaneko T."/>
            <person name="Sato S."/>
            <person name="Kotani H."/>
            <person name="Tanaka A."/>
            <person name="Asamizu E."/>
            <person name="Nakamura Y."/>
            <person name="Miyajima N."/>
            <person name="Hirosawa M."/>
            <person name="Sugiura M."/>
            <person name="Sasamoto S."/>
            <person name="Kimura T."/>
            <person name="Hosouchi T."/>
            <person name="Matsuno A."/>
            <person name="Muraki A."/>
            <person name="Nakazaki N."/>
            <person name="Naruo K."/>
            <person name="Okumura S."/>
            <person name="Shimpo S."/>
            <person name="Takeuchi C."/>
            <person name="Wada T."/>
            <person name="Watanabe A."/>
            <person name="Yamada M."/>
            <person name="Yasuda M."/>
            <person name="Tabata S."/>
        </authorList>
    </citation>
    <scope>NUCLEOTIDE SEQUENCE [LARGE SCALE GENOMIC DNA]</scope>
    <source>
        <strain evidence="3">ATCC 27184 / PCC 6803 / Kazusa</strain>
    </source>
</reference>
<dbReference type="PaxDb" id="1148-1001201"/>
<name>Q55359_SYNY3</name>
<dbReference type="EMBL" id="BA000022">
    <property type="protein sequence ID" value="BAA10440.1"/>
    <property type="molecule type" value="Genomic_DNA"/>
</dbReference>
<feature type="transmembrane region" description="Helical" evidence="1">
    <location>
        <begin position="1273"/>
        <end position="1296"/>
    </location>
</feature>